<feature type="region of interest" description="Disordered" evidence="1">
    <location>
        <begin position="176"/>
        <end position="197"/>
    </location>
</feature>
<protein>
    <recommendedName>
        <fullName evidence="3">Alpha/beta hydrolase</fullName>
    </recommendedName>
</protein>
<reference evidence="2" key="1">
    <citation type="submission" date="2019-12" db="EMBL/GenBank/DDBJ databases">
        <authorList>
            <person name="Cremers G."/>
        </authorList>
    </citation>
    <scope>NUCLEOTIDE SEQUENCE</scope>
    <source>
        <strain evidence="2">Vvax</strain>
    </source>
</reference>
<evidence type="ECO:0008006" key="3">
    <source>
        <dbReference type="Google" id="ProtNLM"/>
    </source>
</evidence>
<sequence>MQDASYIGRAARLHPGEASASILPPGNGEDQAFETPTRRTMTSPTSRFAPLFPWRAAASVIAAALSLTACSGASEAQRQAAASVVPPTDCTAWVGTDRNAMMGGYLLPQKSAGVGAKVCVPVLMTANRAPAGYAGGDYHIAEFTDDRLKARWRACKEDPACFKRIDAQMQRWLPPNKERATRSTGTVDPSGRIDPDGQVDLKQIRRPAFFAKAPYREGIAEADARTYIVEFTAPRDTFERIDLKMTGDIKLRGWYIEGAGVDDGKGRKVRALAIMAPGGGGQLTAIQHPDEASYRIDEKTGKTVPVSFPNATTETMGQRWWRENLHALNQAGFDVLAYDRRGEGLSGGFSDTNTLEQGEDVFRALAALESGRGLRILTPTGELLEGEATRGRLLAGMPAGEIPLVLGGYSRGSMSTAWAMTRNYVAQCSFDMPEPSCTPPKNMRNIRGAILLSSFASGAGYVGDSPDLADRNLFLGGMAADHHIVFYPNSSTLAGMDRWPAAFFGKGLWDRAETLEGTVAAYNRIRGVKEIVLARGPHSIETWPASDRDYLRQRMVVFAKAVIVGGRSISGARPWKDFKSLVATTPDSWEPSSKPKAP</sequence>
<dbReference type="AlphaFoldDB" id="A0A679JKX7"/>
<dbReference type="SUPFAM" id="SSF53474">
    <property type="entry name" value="alpha/beta-Hydrolases"/>
    <property type="match status" value="1"/>
</dbReference>
<proteinExistence type="predicted"/>
<evidence type="ECO:0000256" key="1">
    <source>
        <dbReference type="SAM" id="MobiDB-lite"/>
    </source>
</evidence>
<feature type="region of interest" description="Disordered" evidence="1">
    <location>
        <begin position="17"/>
        <end position="45"/>
    </location>
</feature>
<evidence type="ECO:0000313" key="2">
    <source>
        <dbReference type="EMBL" id="CAA2106689.1"/>
    </source>
</evidence>
<dbReference type="InterPro" id="IPR029058">
    <property type="entry name" value="AB_hydrolase_fold"/>
</dbReference>
<accession>A0A679JKX7</accession>
<name>A0A679JKX7_VARPD</name>
<dbReference type="EMBL" id="LR743507">
    <property type="protein sequence ID" value="CAA2106689.1"/>
    <property type="molecule type" value="Genomic_DNA"/>
</dbReference>
<organism evidence="2">
    <name type="scientific">Variovorax paradoxus</name>
    <dbReference type="NCBI Taxonomy" id="34073"/>
    <lineage>
        <taxon>Bacteria</taxon>
        <taxon>Pseudomonadati</taxon>
        <taxon>Pseudomonadota</taxon>
        <taxon>Betaproteobacteria</taxon>
        <taxon>Burkholderiales</taxon>
        <taxon>Comamonadaceae</taxon>
        <taxon>Variovorax</taxon>
    </lineage>
</organism>
<gene>
    <name evidence="2" type="ORF">VVAX_03864</name>
</gene>
<dbReference type="Gene3D" id="3.40.50.1820">
    <property type="entry name" value="alpha/beta hydrolase"/>
    <property type="match status" value="1"/>
</dbReference>